<dbReference type="AlphaFoldDB" id="A0A369VY39"/>
<sequence length="116" mass="12831">MSEHPTLAYKVLTAEQVAELETGNFAGAPVDREDGYIHLSTHKQLTGTVDKHFAGQSDLWVAAVDLEALEDKVRWEESRGDQLFPHLYGTLPLDAVVAYSPLEREDDGQVRLPVTG</sequence>
<dbReference type="InterPro" id="IPR009297">
    <property type="entry name" value="DUF952"/>
</dbReference>
<gene>
    <name evidence="1" type="ORF">DVW87_02175</name>
</gene>
<dbReference type="PANTHER" id="PTHR34129:SF1">
    <property type="entry name" value="DUF952 DOMAIN-CONTAINING PROTEIN"/>
    <property type="match status" value="1"/>
</dbReference>
<evidence type="ECO:0000313" key="2">
    <source>
        <dbReference type="Proteomes" id="UP000253918"/>
    </source>
</evidence>
<keyword evidence="2" id="KW-1185">Reference proteome</keyword>
<organism evidence="1 2">
    <name type="scientific">Sphingomonas aracearum</name>
    <dbReference type="NCBI Taxonomy" id="2283317"/>
    <lineage>
        <taxon>Bacteria</taxon>
        <taxon>Pseudomonadati</taxon>
        <taxon>Pseudomonadota</taxon>
        <taxon>Alphaproteobacteria</taxon>
        <taxon>Sphingomonadales</taxon>
        <taxon>Sphingomonadaceae</taxon>
        <taxon>Sphingomonas</taxon>
    </lineage>
</organism>
<dbReference type="SUPFAM" id="SSF56399">
    <property type="entry name" value="ADP-ribosylation"/>
    <property type="match status" value="1"/>
</dbReference>
<name>A0A369VY39_9SPHN</name>
<dbReference type="Pfam" id="PF06108">
    <property type="entry name" value="DUF952"/>
    <property type="match status" value="1"/>
</dbReference>
<protein>
    <submittedName>
        <fullName evidence="1">DUF952 domain-containing protein</fullName>
    </submittedName>
</protein>
<dbReference type="EMBL" id="QQNB01000001">
    <property type="protein sequence ID" value="RDE06537.1"/>
    <property type="molecule type" value="Genomic_DNA"/>
</dbReference>
<accession>A0A369VY39</accession>
<dbReference type="OrthoDB" id="9799937at2"/>
<dbReference type="PANTHER" id="PTHR34129">
    <property type="entry name" value="BLR1139 PROTEIN"/>
    <property type="match status" value="1"/>
</dbReference>
<evidence type="ECO:0000313" key="1">
    <source>
        <dbReference type="EMBL" id="RDE06537.1"/>
    </source>
</evidence>
<comment type="caution">
    <text evidence="1">The sequence shown here is derived from an EMBL/GenBank/DDBJ whole genome shotgun (WGS) entry which is preliminary data.</text>
</comment>
<dbReference type="Proteomes" id="UP000253918">
    <property type="component" value="Unassembled WGS sequence"/>
</dbReference>
<reference evidence="1 2" key="1">
    <citation type="submission" date="2018-07" db="EMBL/GenBank/DDBJ databases">
        <title>a novel species of Sphingomonas isolated from the rhizosphere soil of Araceae plant.</title>
        <authorList>
            <person name="Zhiyong W."/>
            <person name="Qinglan Z."/>
            <person name="Zhiwei F."/>
            <person name="Ding X."/>
            <person name="Gejiao W."/>
            <person name="Shixue Z."/>
        </authorList>
    </citation>
    <scope>NUCLEOTIDE SEQUENCE [LARGE SCALE GENOMIC DNA]</scope>
    <source>
        <strain evidence="1 2">WZY 27</strain>
    </source>
</reference>
<proteinExistence type="predicted"/>
<dbReference type="RefSeq" id="WP_114686121.1">
    <property type="nucleotide sequence ID" value="NZ_QQNB01000001.1"/>
</dbReference>
<dbReference type="Gene3D" id="3.20.170.20">
    <property type="entry name" value="Protein of unknown function DUF952"/>
    <property type="match status" value="1"/>
</dbReference>